<organism evidence="1 2">
    <name type="scientific">Amycolatopsis bullii</name>
    <dbReference type="NCBI Taxonomy" id="941987"/>
    <lineage>
        <taxon>Bacteria</taxon>
        <taxon>Bacillati</taxon>
        <taxon>Actinomycetota</taxon>
        <taxon>Actinomycetes</taxon>
        <taxon>Pseudonocardiales</taxon>
        <taxon>Pseudonocardiaceae</taxon>
        <taxon>Amycolatopsis</taxon>
    </lineage>
</organism>
<dbReference type="RefSeq" id="WP_191307680.1">
    <property type="nucleotide sequence ID" value="NZ_BNAW01000004.1"/>
</dbReference>
<protein>
    <submittedName>
        <fullName evidence="1">Uncharacterized protein</fullName>
    </submittedName>
</protein>
<comment type="caution">
    <text evidence="1">The sequence shown here is derived from an EMBL/GenBank/DDBJ whole genome shotgun (WGS) entry which is preliminary data.</text>
</comment>
<reference evidence="2" key="1">
    <citation type="journal article" date="2019" name="Int. J. Syst. Evol. Microbiol.">
        <title>The Global Catalogue of Microorganisms (GCM) 10K type strain sequencing project: providing services to taxonomists for standard genome sequencing and annotation.</title>
        <authorList>
            <consortium name="The Broad Institute Genomics Platform"/>
            <consortium name="The Broad Institute Genome Sequencing Center for Infectious Disease"/>
            <person name="Wu L."/>
            <person name="Ma J."/>
        </authorList>
    </citation>
    <scope>NUCLEOTIDE SEQUENCE [LARGE SCALE GENOMIC DNA]</scope>
    <source>
        <strain evidence="2">CGMCC 4.7680</strain>
    </source>
</reference>
<dbReference type="EMBL" id="BNAW01000004">
    <property type="protein sequence ID" value="GHG01327.1"/>
    <property type="molecule type" value="Genomic_DNA"/>
</dbReference>
<keyword evidence="2" id="KW-1185">Reference proteome</keyword>
<gene>
    <name evidence="1" type="ORF">GCM10017567_15680</name>
</gene>
<dbReference type="Proteomes" id="UP000649955">
    <property type="component" value="Unassembled WGS sequence"/>
</dbReference>
<proteinExistence type="predicted"/>
<evidence type="ECO:0000313" key="1">
    <source>
        <dbReference type="EMBL" id="GHG01327.1"/>
    </source>
</evidence>
<evidence type="ECO:0000313" key="2">
    <source>
        <dbReference type="Proteomes" id="UP000649955"/>
    </source>
</evidence>
<accession>A0ABQ3K2V4</accession>
<sequence>MNSAPFVTAAWAISSKRPGNSQGYETACAPEHSETAGRLVVLAEKMGTPRGLRAGSSDELPWVTFAGGGSSAPPMLAVTTIAWSHERDGTGQPITPARAVWLPWAEVARSRPDCFALRQGVDRLRWPKVDAGPENATGHETQVCVPPPDARRVVGEISRRSLDYVARIAALLVDGRRVAIVLRPDEVVPLADRLCLLDAVLALLPFGARNCLTVATWASYHAGQAAALTFSDGVQADQIGVSLTGFPEPIRYGQRGESYLRELAAITDQGFTVPAIVNHLAARTEPLQRVDEFSLEVLRDIRFASVVHEEVTSGAGSVERVARAFREGNLPEPYLSAFAGFLAKAACSPDGKEAKRAGEVLVSEWSPAFPAVFGDLTRSARKRVPGAETTWLGVCQEAEVSHQGASVAYLASALRPPVVPADDPVFAGLVNLTVRYLSLREPVDAAAYRVLVAQPHVVLRALSEILLPGGSGGLRRKTAEFVFRFKSAINRSLHALRRFSAAGEPAWLRPVLLAPRGQEAHFECGDLEALADLGPAAVSCFVDLLAPKAGPTATVDLCWPAVARLLSLPGAGDEIGDLALSLVYLEFEKRRVPTVDHRARIDFLCLTADRTPRYPDLVESASDAYLDAFRQILDGTDASLRAKVAENLVGHLHRSFGSVSPEAVQRLDKALGVDVTRQYIARLASWLAEGRIREVRELDLPVAWRNELKAFPELAWFRALCELESLVAADIGVDAVFHKAADALRNPASAEEVARVLNAFADRVETADAETLLRRLYRSGATGRYAASLVRDHAFEAGLSGFARHVDQLNEYSQWLLQGRAEQEKTR</sequence>
<name>A0ABQ3K2V4_9PSEU</name>